<evidence type="ECO:0000256" key="4">
    <source>
        <dbReference type="ARBA" id="ARBA00022989"/>
    </source>
</evidence>
<evidence type="ECO:0000256" key="7">
    <source>
        <dbReference type="SAM" id="Phobius"/>
    </source>
</evidence>
<evidence type="ECO:0000259" key="8">
    <source>
        <dbReference type="Pfam" id="PF02683"/>
    </source>
</evidence>
<proteinExistence type="inferred from homology"/>
<keyword evidence="10" id="KW-1185">Reference proteome</keyword>
<evidence type="ECO:0000256" key="1">
    <source>
        <dbReference type="ARBA" id="ARBA00004141"/>
    </source>
</evidence>
<organism evidence="9 10">
    <name type="scientific">Cohnella lupini</name>
    <dbReference type="NCBI Taxonomy" id="1294267"/>
    <lineage>
        <taxon>Bacteria</taxon>
        <taxon>Bacillati</taxon>
        <taxon>Bacillota</taxon>
        <taxon>Bacilli</taxon>
        <taxon>Bacillales</taxon>
        <taxon>Paenibacillaceae</taxon>
        <taxon>Cohnella</taxon>
    </lineage>
</organism>
<comment type="caution">
    <text evidence="9">The sequence shown here is derived from an EMBL/GenBank/DDBJ whole genome shotgun (WGS) entry which is preliminary data.</text>
</comment>
<evidence type="ECO:0000256" key="3">
    <source>
        <dbReference type="ARBA" id="ARBA00022692"/>
    </source>
</evidence>
<feature type="transmembrane region" description="Helical" evidence="7">
    <location>
        <begin position="223"/>
        <end position="244"/>
    </location>
</feature>
<dbReference type="RefSeq" id="WP_245987692.1">
    <property type="nucleotide sequence ID" value="NZ_QRDY01000008.1"/>
</dbReference>
<feature type="transmembrane region" description="Helical" evidence="7">
    <location>
        <begin position="256"/>
        <end position="276"/>
    </location>
</feature>
<dbReference type="GO" id="GO:0017004">
    <property type="term" value="P:cytochrome complex assembly"/>
    <property type="evidence" value="ECO:0007669"/>
    <property type="project" value="InterPro"/>
</dbReference>
<keyword evidence="4 7" id="KW-1133">Transmembrane helix</keyword>
<keyword evidence="3 7" id="KW-0812">Transmembrane</keyword>
<dbReference type="Proteomes" id="UP000256869">
    <property type="component" value="Unassembled WGS sequence"/>
</dbReference>
<protein>
    <submittedName>
        <fullName evidence="9">Cytochrome c biogenesis protein CcdA</fullName>
    </submittedName>
</protein>
<dbReference type="AlphaFoldDB" id="A0A3D9IAT0"/>
<evidence type="ECO:0000256" key="6">
    <source>
        <dbReference type="SAM" id="MobiDB-lite"/>
    </source>
</evidence>
<keyword evidence="5 7" id="KW-0472">Membrane</keyword>
<reference evidence="9 10" key="1">
    <citation type="submission" date="2018-07" db="EMBL/GenBank/DDBJ databases">
        <title>Genomic Encyclopedia of Type Strains, Phase III (KMG-III): the genomes of soil and plant-associated and newly described type strains.</title>
        <authorList>
            <person name="Whitman W."/>
        </authorList>
    </citation>
    <scope>NUCLEOTIDE SEQUENCE [LARGE SCALE GENOMIC DNA]</scope>
    <source>
        <strain evidence="9 10">CECT 8236</strain>
    </source>
</reference>
<comment type="subcellular location">
    <subcellularLocation>
        <location evidence="1">Membrane</location>
        <topology evidence="1">Multi-pass membrane protein</topology>
    </subcellularLocation>
</comment>
<evidence type="ECO:0000256" key="2">
    <source>
        <dbReference type="ARBA" id="ARBA00006143"/>
    </source>
</evidence>
<feature type="transmembrane region" description="Helical" evidence="7">
    <location>
        <begin position="108"/>
        <end position="131"/>
    </location>
</feature>
<evidence type="ECO:0000256" key="5">
    <source>
        <dbReference type="ARBA" id="ARBA00023136"/>
    </source>
</evidence>
<dbReference type="Pfam" id="PF02683">
    <property type="entry name" value="DsbD_TM"/>
    <property type="match status" value="1"/>
</dbReference>
<gene>
    <name evidence="9" type="ORF">DFP95_108166</name>
</gene>
<feature type="transmembrane region" description="Helical" evidence="7">
    <location>
        <begin position="184"/>
        <end position="211"/>
    </location>
</feature>
<dbReference type="InterPro" id="IPR003834">
    <property type="entry name" value="Cyt_c_assmbl_TM_dom"/>
</dbReference>
<feature type="region of interest" description="Disordered" evidence="6">
    <location>
        <begin position="1"/>
        <end position="54"/>
    </location>
</feature>
<feature type="transmembrane region" description="Helical" evidence="7">
    <location>
        <begin position="64"/>
        <end position="88"/>
    </location>
</feature>
<evidence type="ECO:0000313" key="9">
    <source>
        <dbReference type="EMBL" id="RED58639.1"/>
    </source>
</evidence>
<name>A0A3D9IAT0_9BACL</name>
<dbReference type="GO" id="GO:0016020">
    <property type="term" value="C:membrane"/>
    <property type="evidence" value="ECO:0007669"/>
    <property type="project" value="UniProtKB-SubCell"/>
</dbReference>
<feature type="domain" description="Cytochrome C biogenesis protein transmembrane" evidence="8">
    <location>
        <begin position="66"/>
        <end position="276"/>
    </location>
</feature>
<dbReference type="InterPro" id="IPR051790">
    <property type="entry name" value="Cytochrome_c-biogenesis_DsbD"/>
</dbReference>
<dbReference type="EMBL" id="QRDY01000008">
    <property type="protein sequence ID" value="RED58639.1"/>
    <property type="molecule type" value="Genomic_DNA"/>
</dbReference>
<sequence>MAAPSIKEAAPKAVASSATQEKKKEVEKLTSSTSTEAPVVSKEPKSETPATIEDQSETDYKLDFILAFSAGLLSFLSPCVLPLIPAYLSYMLGSSVTEIHTRREKIKVVMKAVFFVAGFSIVFVLLGVSVSSLSKLFSDNIRIIQQVGGVLIVIFGLHMTGIFKIKWLYSEKRFLPSGSSGKNVGSLLLGMAFAVGWTPCIGPILSTILIYAGSMDTIEKGVWLLTAYSLGFAVPFLLSAVLVDNLSKYLRKISKYLPVISVVSGIIMIVMGILVFTNKLEKLGQYSGVFNL</sequence>
<accession>A0A3D9IAT0</accession>
<feature type="transmembrane region" description="Helical" evidence="7">
    <location>
        <begin position="143"/>
        <end position="163"/>
    </location>
</feature>
<dbReference type="PANTHER" id="PTHR31272:SF4">
    <property type="entry name" value="CYTOCHROME C-TYPE BIOGENESIS PROTEIN HI_1454-RELATED"/>
    <property type="match status" value="1"/>
</dbReference>
<evidence type="ECO:0000313" key="10">
    <source>
        <dbReference type="Proteomes" id="UP000256869"/>
    </source>
</evidence>
<comment type="similarity">
    <text evidence="2">Belongs to the DsbD family.</text>
</comment>
<dbReference type="PANTHER" id="PTHR31272">
    <property type="entry name" value="CYTOCHROME C-TYPE BIOGENESIS PROTEIN HI_1454-RELATED"/>
    <property type="match status" value="1"/>
</dbReference>